<keyword evidence="2" id="KW-1185">Reference proteome</keyword>
<evidence type="ECO:0000313" key="1">
    <source>
        <dbReference type="EMBL" id="MCI44139.1"/>
    </source>
</evidence>
<proteinExistence type="predicted"/>
<feature type="non-terminal residue" evidence="1">
    <location>
        <position position="1"/>
    </location>
</feature>
<comment type="caution">
    <text evidence="1">The sequence shown here is derived from an EMBL/GenBank/DDBJ whole genome shotgun (WGS) entry which is preliminary data.</text>
</comment>
<name>A0A392S615_9FABA</name>
<sequence>HSLPSGIVASLGFTEPWRLASSARMCFAGEGGGKVV</sequence>
<accession>A0A392S615</accession>
<dbReference type="EMBL" id="LXQA010326587">
    <property type="protein sequence ID" value="MCI44139.1"/>
    <property type="molecule type" value="Genomic_DNA"/>
</dbReference>
<evidence type="ECO:0000313" key="2">
    <source>
        <dbReference type="Proteomes" id="UP000265520"/>
    </source>
</evidence>
<protein>
    <submittedName>
        <fullName evidence="1">Uncharacterized protein</fullName>
    </submittedName>
</protein>
<dbReference type="AlphaFoldDB" id="A0A392S615"/>
<reference evidence="1 2" key="1">
    <citation type="journal article" date="2018" name="Front. Plant Sci.">
        <title>Red Clover (Trifolium pratense) and Zigzag Clover (T. medium) - A Picture of Genomic Similarities and Differences.</title>
        <authorList>
            <person name="Dluhosova J."/>
            <person name="Istvanek J."/>
            <person name="Nedelnik J."/>
            <person name="Repkova J."/>
        </authorList>
    </citation>
    <scope>NUCLEOTIDE SEQUENCE [LARGE SCALE GENOMIC DNA]</scope>
    <source>
        <strain evidence="2">cv. 10/8</strain>
        <tissue evidence="1">Leaf</tissue>
    </source>
</reference>
<organism evidence="1 2">
    <name type="scientific">Trifolium medium</name>
    <dbReference type="NCBI Taxonomy" id="97028"/>
    <lineage>
        <taxon>Eukaryota</taxon>
        <taxon>Viridiplantae</taxon>
        <taxon>Streptophyta</taxon>
        <taxon>Embryophyta</taxon>
        <taxon>Tracheophyta</taxon>
        <taxon>Spermatophyta</taxon>
        <taxon>Magnoliopsida</taxon>
        <taxon>eudicotyledons</taxon>
        <taxon>Gunneridae</taxon>
        <taxon>Pentapetalae</taxon>
        <taxon>rosids</taxon>
        <taxon>fabids</taxon>
        <taxon>Fabales</taxon>
        <taxon>Fabaceae</taxon>
        <taxon>Papilionoideae</taxon>
        <taxon>50 kb inversion clade</taxon>
        <taxon>NPAAA clade</taxon>
        <taxon>Hologalegina</taxon>
        <taxon>IRL clade</taxon>
        <taxon>Trifolieae</taxon>
        <taxon>Trifolium</taxon>
    </lineage>
</organism>
<dbReference type="Proteomes" id="UP000265520">
    <property type="component" value="Unassembled WGS sequence"/>
</dbReference>